<dbReference type="GO" id="GO:0009307">
    <property type="term" value="P:DNA restriction-modification system"/>
    <property type="evidence" value="ECO:0007669"/>
    <property type="project" value="InterPro"/>
</dbReference>
<protein>
    <recommendedName>
        <fullName evidence="2">site-specific DNA-methyltransferase (adenine-specific)</fullName>
        <ecNumber evidence="2">2.1.1.72</ecNumber>
    </recommendedName>
</protein>
<evidence type="ECO:0000256" key="2">
    <source>
        <dbReference type="ARBA" id="ARBA00011900"/>
    </source>
</evidence>
<evidence type="ECO:0000256" key="1">
    <source>
        <dbReference type="ARBA" id="ARBA00006594"/>
    </source>
</evidence>
<dbReference type="GO" id="GO:0032259">
    <property type="term" value="P:methylation"/>
    <property type="evidence" value="ECO:0007669"/>
    <property type="project" value="UniProtKB-KW"/>
</dbReference>
<dbReference type="EMBL" id="MN739628">
    <property type="protein sequence ID" value="QHT16949.1"/>
    <property type="molecule type" value="Genomic_DNA"/>
</dbReference>
<dbReference type="GO" id="GO:1904047">
    <property type="term" value="F:S-adenosyl-L-methionine binding"/>
    <property type="evidence" value="ECO:0007669"/>
    <property type="project" value="TreeGrafter"/>
</dbReference>
<dbReference type="InterPro" id="IPR029063">
    <property type="entry name" value="SAM-dependent_MTases_sf"/>
</dbReference>
<dbReference type="SUPFAM" id="SSF53335">
    <property type="entry name" value="S-adenosyl-L-methionine-dependent methyltransferases"/>
    <property type="match status" value="1"/>
</dbReference>
<dbReference type="InterPro" id="IPR012327">
    <property type="entry name" value="MeTrfase_D12"/>
</dbReference>
<keyword evidence="5" id="KW-0949">S-adenosyl-L-methionine</keyword>
<comment type="catalytic activity">
    <reaction evidence="6">
        <text>a 2'-deoxyadenosine in DNA + S-adenosyl-L-methionine = an N(6)-methyl-2'-deoxyadenosine in DNA + S-adenosyl-L-homocysteine + H(+)</text>
        <dbReference type="Rhea" id="RHEA:15197"/>
        <dbReference type="Rhea" id="RHEA-COMP:12418"/>
        <dbReference type="Rhea" id="RHEA-COMP:12419"/>
        <dbReference type="ChEBI" id="CHEBI:15378"/>
        <dbReference type="ChEBI" id="CHEBI:57856"/>
        <dbReference type="ChEBI" id="CHEBI:59789"/>
        <dbReference type="ChEBI" id="CHEBI:90615"/>
        <dbReference type="ChEBI" id="CHEBI:90616"/>
        <dbReference type="EC" id="2.1.1.72"/>
    </reaction>
</comment>
<dbReference type="PANTHER" id="PTHR30481:SF3">
    <property type="entry name" value="DNA ADENINE METHYLASE"/>
    <property type="match status" value="1"/>
</dbReference>
<evidence type="ECO:0000256" key="5">
    <source>
        <dbReference type="ARBA" id="ARBA00022691"/>
    </source>
</evidence>
<keyword evidence="3" id="KW-0489">Methyltransferase</keyword>
<dbReference type="PRINTS" id="PR00505">
    <property type="entry name" value="D12N6MTFRASE"/>
</dbReference>
<dbReference type="PANTHER" id="PTHR30481">
    <property type="entry name" value="DNA ADENINE METHYLASE"/>
    <property type="match status" value="1"/>
</dbReference>
<keyword evidence="4" id="KW-0808">Transferase</keyword>
<dbReference type="PIRSF" id="PIRSF000398">
    <property type="entry name" value="M_m6A_EcoRV"/>
    <property type="match status" value="1"/>
</dbReference>
<dbReference type="GO" id="GO:0006298">
    <property type="term" value="P:mismatch repair"/>
    <property type="evidence" value="ECO:0007669"/>
    <property type="project" value="TreeGrafter"/>
</dbReference>
<proteinExistence type="inferred from homology"/>
<reference evidence="7" key="1">
    <citation type="journal article" date="2020" name="Nature">
        <title>Giant virus diversity and host interactions through global metagenomics.</title>
        <authorList>
            <person name="Schulz F."/>
            <person name="Roux S."/>
            <person name="Paez-Espino D."/>
            <person name="Jungbluth S."/>
            <person name="Walsh D.A."/>
            <person name="Denef V.J."/>
            <person name="McMahon K.D."/>
            <person name="Konstantinidis K.T."/>
            <person name="Eloe-Fadrosh E.A."/>
            <person name="Kyrpides N.C."/>
            <person name="Woyke T."/>
        </authorList>
    </citation>
    <scope>NUCLEOTIDE SEQUENCE</scope>
    <source>
        <strain evidence="7">GVMAG-M-3300023174-207</strain>
    </source>
</reference>
<dbReference type="Gene3D" id="1.10.1020.10">
    <property type="entry name" value="Adenine-specific Methyltransferase, Domain 2"/>
    <property type="match status" value="1"/>
</dbReference>
<comment type="similarity">
    <text evidence="1">Belongs to the N(4)/N(6)-methyltransferase family.</text>
</comment>
<dbReference type="AlphaFoldDB" id="A0A6C0DM66"/>
<accession>A0A6C0DM66</accession>
<evidence type="ECO:0000256" key="3">
    <source>
        <dbReference type="ARBA" id="ARBA00022603"/>
    </source>
</evidence>
<dbReference type="Gene3D" id="3.40.50.150">
    <property type="entry name" value="Vaccinia Virus protein VP39"/>
    <property type="match status" value="1"/>
</dbReference>
<evidence type="ECO:0000256" key="6">
    <source>
        <dbReference type="ARBA" id="ARBA00047942"/>
    </source>
</evidence>
<evidence type="ECO:0000256" key="4">
    <source>
        <dbReference type="ARBA" id="ARBA00022679"/>
    </source>
</evidence>
<dbReference type="InterPro" id="IPR012263">
    <property type="entry name" value="M_m6A_EcoRV"/>
</dbReference>
<dbReference type="GO" id="GO:0043565">
    <property type="term" value="F:sequence-specific DNA binding"/>
    <property type="evidence" value="ECO:0007669"/>
    <property type="project" value="TreeGrafter"/>
</dbReference>
<dbReference type="GO" id="GO:0009007">
    <property type="term" value="F:site-specific DNA-methyltransferase (adenine-specific) activity"/>
    <property type="evidence" value="ECO:0007669"/>
    <property type="project" value="UniProtKB-EC"/>
</dbReference>
<dbReference type="EC" id="2.1.1.72" evidence="2"/>
<dbReference type="NCBIfam" id="TIGR00571">
    <property type="entry name" value="dam"/>
    <property type="match status" value="1"/>
</dbReference>
<dbReference type="InterPro" id="IPR023095">
    <property type="entry name" value="Ade_MeTrfase_dom_2"/>
</dbReference>
<name>A0A6C0DM66_9ZZZZ</name>
<sequence>MKNNLNNILLSIKMTIKPILKWVGGKTQIIDKLLSYFPTEINDYHEIFLGGGSVLLTLLQYIKDKKIFLHGRIYVYDLNEALIYVYKNIQSNYTGLYSEIEVLINEYNSISEMKGGNKKPNSISEAKISKENYYYWIRKSYNLLENKKSLLSSAYFIFLNKTCFRGMYRVGPNGFNVPFGNYKNPEIVSLEHLKEVSILIKDVIFECLDYSKSIEKVQEGDTVYMDPPYAPETTNSFVGYTEQGFGLSEHQKLFNLCDNLKNVNFIMSNAYVELVKEHFNNYELYPIQCKRSINSKNPGAKTTEVIIRNKM</sequence>
<dbReference type="PROSITE" id="PS00092">
    <property type="entry name" value="N6_MTASE"/>
    <property type="match status" value="1"/>
</dbReference>
<evidence type="ECO:0000313" key="7">
    <source>
        <dbReference type="EMBL" id="QHT16949.1"/>
    </source>
</evidence>
<dbReference type="Pfam" id="PF02086">
    <property type="entry name" value="MethyltransfD12"/>
    <property type="match status" value="1"/>
</dbReference>
<dbReference type="InterPro" id="IPR002052">
    <property type="entry name" value="DNA_methylase_N6_adenine_CS"/>
</dbReference>
<organism evidence="7">
    <name type="scientific">viral metagenome</name>
    <dbReference type="NCBI Taxonomy" id="1070528"/>
    <lineage>
        <taxon>unclassified sequences</taxon>
        <taxon>metagenomes</taxon>
        <taxon>organismal metagenomes</taxon>
    </lineage>
</organism>